<dbReference type="EMBL" id="JAKLMC020000001">
    <property type="protein sequence ID" value="KAK5958415.1"/>
    <property type="molecule type" value="Genomic_DNA"/>
</dbReference>
<keyword evidence="3" id="KW-1185">Reference proteome</keyword>
<evidence type="ECO:0008006" key="4">
    <source>
        <dbReference type="Google" id="ProtNLM"/>
    </source>
</evidence>
<organism evidence="2 3">
    <name type="scientific">Knufia fluminis</name>
    <dbReference type="NCBI Taxonomy" id="191047"/>
    <lineage>
        <taxon>Eukaryota</taxon>
        <taxon>Fungi</taxon>
        <taxon>Dikarya</taxon>
        <taxon>Ascomycota</taxon>
        <taxon>Pezizomycotina</taxon>
        <taxon>Eurotiomycetes</taxon>
        <taxon>Chaetothyriomycetidae</taxon>
        <taxon>Chaetothyriales</taxon>
        <taxon>Trichomeriaceae</taxon>
        <taxon>Knufia</taxon>
    </lineage>
</organism>
<evidence type="ECO:0000313" key="2">
    <source>
        <dbReference type="EMBL" id="KAK5958415.1"/>
    </source>
</evidence>
<dbReference type="Pfam" id="PF11312">
    <property type="entry name" value="Methyltransf_34"/>
    <property type="match status" value="1"/>
</dbReference>
<dbReference type="InterPro" id="IPR021463">
    <property type="entry name" value="Methyltransf_34"/>
</dbReference>
<comment type="caution">
    <text evidence="2">The sequence shown here is derived from an EMBL/GenBank/DDBJ whole genome shotgun (WGS) entry which is preliminary data.</text>
</comment>
<evidence type="ECO:0000256" key="1">
    <source>
        <dbReference type="SAM" id="MobiDB-lite"/>
    </source>
</evidence>
<feature type="compositionally biased region" description="Basic and acidic residues" evidence="1">
    <location>
        <begin position="131"/>
        <end position="143"/>
    </location>
</feature>
<sequence>MPPPQKTKKLEQQQVKRSTMAAKQAENTSIVAVTSTPRVHALPVELQQVILNVFSIAFPIVQNTESLTQVIQEVKGHLFNRDFPSAFSQPSYLQAYALRWSAARALGYSQILTRPDRAYLLTTPSALPGKPCRDQLETQRNDPGRSVAGTQARVSDVSNAKKVVCLGGGAGAEIVALAAAHRHLDVKSAFGIIAVDSADWSDPVGKLSSAISTAPTLSARASEAAKAKIENRPLLEDSSKLTVSFIHQDVLTWDIESLRRTMENASLCTIMFTLNELFGASLPKTTSFLLNLTSSMPTGSHLLVVDSPGSYSEIQLGKASKVQDNVHEPEKPPTKKYPMKWLLDHTLLELAGSGDDARWKKTESEDSLWFRIDQKERDKLRYPVELENMRYQLHLYQRI</sequence>
<accession>A0AAN8ICD5</accession>
<name>A0AAN8ICD5_9EURO</name>
<reference evidence="2 3" key="1">
    <citation type="submission" date="2022-12" db="EMBL/GenBank/DDBJ databases">
        <title>Genomic features and morphological characterization of a novel Knufia sp. strain isolated from spacecraft assembly facility.</title>
        <authorList>
            <person name="Teixeira M."/>
            <person name="Chander A.M."/>
            <person name="Stajich J.E."/>
            <person name="Venkateswaran K."/>
        </authorList>
    </citation>
    <scope>NUCLEOTIDE SEQUENCE [LARGE SCALE GENOMIC DNA]</scope>
    <source>
        <strain evidence="2 3">FJI-L2-BK-P2</strain>
    </source>
</reference>
<dbReference type="AlphaFoldDB" id="A0AAN8ICD5"/>
<dbReference type="Proteomes" id="UP001316803">
    <property type="component" value="Unassembled WGS sequence"/>
</dbReference>
<evidence type="ECO:0000313" key="3">
    <source>
        <dbReference type="Proteomes" id="UP001316803"/>
    </source>
</evidence>
<protein>
    <recommendedName>
        <fullName evidence="4">25S rRNA (Uridine(2843)-N(3))-methyltransferase</fullName>
    </recommendedName>
</protein>
<gene>
    <name evidence="2" type="ORF">OHC33_000258</name>
</gene>
<proteinExistence type="predicted"/>
<feature type="region of interest" description="Disordered" evidence="1">
    <location>
        <begin position="131"/>
        <end position="150"/>
    </location>
</feature>